<protein>
    <submittedName>
        <fullName evidence="3">Uncharacterized protein</fullName>
    </submittedName>
</protein>
<keyword evidence="2" id="KW-1133">Transmembrane helix</keyword>
<feature type="compositionally biased region" description="Basic and acidic residues" evidence="1">
    <location>
        <begin position="94"/>
        <end position="105"/>
    </location>
</feature>
<proteinExistence type="predicted"/>
<name>A0A1B8B0I3_FUSPO</name>
<feature type="region of interest" description="Disordered" evidence="1">
    <location>
        <begin position="49"/>
        <end position="131"/>
    </location>
</feature>
<gene>
    <name evidence="3" type="ORF">FPOA_00188</name>
</gene>
<evidence type="ECO:0000256" key="1">
    <source>
        <dbReference type="SAM" id="MobiDB-lite"/>
    </source>
</evidence>
<keyword evidence="4" id="KW-1185">Reference proteome</keyword>
<evidence type="ECO:0000313" key="3">
    <source>
        <dbReference type="EMBL" id="OBS26248.1"/>
    </source>
</evidence>
<dbReference type="Proteomes" id="UP000091967">
    <property type="component" value="Unassembled WGS sequence"/>
</dbReference>
<dbReference type="OMA" id="YYMGNRS"/>
<keyword evidence="2" id="KW-0812">Transmembrane</keyword>
<feature type="transmembrane region" description="Helical" evidence="2">
    <location>
        <begin position="12"/>
        <end position="31"/>
    </location>
</feature>
<dbReference type="EMBL" id="LYXU01000001">
    <property type="protein sequence ID" value="OBS26248.1"/>
    <property type="molecule type" value="Genomic_DNA"/>
</dbReference>
<comment type="caution">
    <text evidence="3">The sequence shown here is derived from an EMBL/GenBank/DDBJ whole genome shotgun (WGS) entry which is preliminary data.</text>
</comment>
<evidence type="ECO:0000313" key="4">
    <source>
        <dbReference type="Proteomes" id="UP000091967"/>
    </source>
</evidence>
<keyword evidence="2" id="KW-0472">Membrane</keyword>
<sequence>MSKAIEAQKRRAMVPAIAGLSLLGFGVYYLGRRPAEDFNVTGSNGVIGAGGASKGNVSSSLQETFGTGGSTAGTTTDYETKDTRAVSNMTGIYTKREAGKEEGRQFRNPLVPKGESKKQEDIVGVTGSPGK</sequence>
<dbReference type="AlphaFoldDB" id="A0A1B8B0I3"/>
<accession>A0A1B8B0I3</accession>
<reference evidence="3 4" key="1">
    <citation type="submission" date="2016-06" db="EMBL/GenBank/DDBJ databases">
        <title>Living apart together: crosstalk between the core and supernumerary genomes in a fungal plant pathogen.</title>
        <authorList>
            <person name="Vanheule A."/>
            <person name="Audenaert K."/>
            <person name="Warris S."/>
            <person name="Van De Geest H."/>
            <person name="Schijlen E."/>
            <person name="Hofte M."/>
            <person name="De Saeger S."/>
            <person name="Haesaert G."/>
            <person name="Waalwijk C."/>
            <person name="Van Der Lee T."/>
        </authorList>
    </citation>
    <scope>NUCLEOTIDE SEQUENCE [LARGE SCALE GENOMIC DNA]</scope>
    <source>
        <strain evidence="3 4">2516</strain>
    </source>
</reference>
<organism evidence="3 4">
    <name type="scientific">Fusarium poae</name>
    <dbReference type="NCBI Taxonomy" id="36050"/>
    <lineage>
        <taxon>Eukaryota</taxon>
        <taxon>Fungi</taxon>
        <taxon>Dikarya</taxon>
        <taxon>Ascomycota</taxon>
        <taxon>Pezizomycotina</taxon>
        <taxon>Sordariomycetes</taxon>
        <taxon>Hypocreomycetidae</taxon>
        <taxon>Hypocreales</taxon>
        <taxon>Nectriaceae</taxon>
        <taxon>Fusarium</taxon>
    </lineage>
</organism>
<evidence type="ECO:0000256" key="2">
    <source>
        <dbReference type="SAM" id="Phobius"/>
    </source>
</evidence>